<feature type="transmembrane region" description="Helical" evidence="1">
    <location>
        <begin position="9"/>
        <end position="27"/>
    </location>
</feature>
<name>A0A0R1WFT6_9LACO</name>
<dbReference type="EMBL" id="AZFX01000003">
    <property type="protein sequence ID" value="KRM13766.1"/>
    <property type="molecule type" value="Genomic_DNA"/>
</dbReference>
<evidence type="ECO:0000313" key="2">
    <source>
        <dbReference type="EMBL" id="KRM13766.1"/>
    </source>
</evidence>
<keyword evidence="1" id="KW-1133">Transmembrane helix</keyword>
<proteinExistence type="predicted"/>
<keyword evidence="3" id="KW-1185">Reference proteome</keyword>
<feature type="transmembrane region" description="Helical" evidence="1">
    <location>
        <begin position="76"/>
        <end position="99"/>
    </location>
</feature>
<reference evidence="2 3" key="1">
    <citation type="journal article" date="2015" name="Genome Announc.">
        <title>Expanding the biotechnology potential of lactobacilli through comparative genomics of 213 strains and associated genera.</title>
        <authorList>
            <person name="Sun Z."/>
            <person name="Harris H.M."/>
            <person name="McCann A."/>
            <person name="Guo C."/>
            <person name="Argimon S."/>
            <person name="Zhang W."/>
            <person name="Yang X."/>
            <person name="Jeffery I.B."/>
            <person name="Cooney J.C."/>
            <person name="Kagawa T.F."/>
            <person name="Liu W."/>
            <person name="Song Y."/>
            <person name="Salvetti E."/>
            <person name="Wrobel A."/>
            <person name="Rasinkangas P."/>
            <person name="Parkhill J."/>
            <person name="Rea M.C."/>
            <person name="O'Sullivan O."/>
            <person name="Ritari J."/>
            <person name="Douillard F.P."/>
            <person name="Paul Ross R."/>
            <person name="Yang R."/>
            <person name="Briner A.E."/>
            <person name="Felis G.E."/>
            <person name="de Vos W.M."/>
            <person name="Barrangou R."/>
            <person name="Klaenhammer T.R."/>
            <person name="Caufield P.W."/>
            <person name="Cui Y."/>
            <person name="Zhang H."/>
            <person name="O'Toole P.W."/>
        </authorList>
    </citation>
    <scope>NUCLEOTIDE SEQUENCE [LARGE SCALE GENOMIC DNA]</scope>
    <source>
        <strain evidence="2 3">DSM 17758</strain>
    </source>
</reference>
<protein>
    <submittedName>
        <fullName evidence="2">Uncharacterized protein</fullName>
    </submittedName>
</protein>
<gene>
    <name evidence="2" type="ORF">FC15_GL000936</name>
</gene>
<dbReference type="OrthoDB" id="2292893at2"/>
<accession>A0A0R1WFT6</accession>
<dbReference type="AlphaFoldDB" id="A0A0R1WFT6"/>
<dbReference type="PATRIC" id="fig|1423735.3.peg.974"/>
<organism evidence="2 3">
    <name type="scientific">Lapidilactobacillus concavus DSM 17758</name>
    <dbReference type="NCBI Taxonomy" id="1423735"/>
    <lineage>
        <taxon>Bacteria</taxon>
        <taxon>Bacillati</taxon>
        <taxon>Bacillota</taxon>
        <taxon>Bacilli</taxon>
        <taxon>Lactobacillales</taxon>
        <taxon>Lactobacillaceae</taxon>
        <taxon>Lapidilactobacillus</taxon>
    </lineage>
</organism>
<dbReference type="RefSeq" id="WP_057822915.1">
    <property type="nucleotide sequence ID" value="NZ_AZFX01000003.1"/>
</dbReference>
<comment type="caution">
    <text evidence="2">The sequence shown here is derived from an EMBL/GenBank/DDBJ whole genome shotgun (WGS) entry which is preliminary data.</text>
</comment>
<keyword evidence="1" id="KW-0812">Transmembrane</keyword>
<sequence>MKTFIQRHTYLIFVLSLILVLGTVYLAKTDEPLISVQTHQQQLVRHEPGEDKLNAFEQYLEDQLSAHFTEEQLRTIAILAISAAFLLLIVQPLVVWAVFKHGNSSPTKRPRSKPILNRRYNPCQIDHDVDRNFKLF</sequence>
<dbReference type="STRING" id="1423735.FC15_GL000936"/>
<evidence type="ECO:0000313" key="3">
    <source>
        <dbReference type="Proteomes" id="UP000051315"/>
    </source>
</evidence>
<evidence type="ECO:0000256" key="1">
    <source>
        <dbReference type="SAM" id="Phobius"/>
    </source>
</evidence>
<keyword evidence="1" id="KW-0472">Membrane</keyword>
<dbReference type="Proteomes" id="UP000051315">
    <property type="component" value="Unassembled WGS sequence"/>
</dbReference>